<evidence type="ECO:0000313" key="2">
    <source>
        <dbReference type="Proteomes" id="UP000740926"/>
    </source>
</evidence>
<keyword evidence="2" id="KW-1185">Reference proteome</keyword>
<dbReference type="Proteomes" id="UP000740926">
    <property type="component" value="Unassembled WGS sequence"/>
</dbReference>
<organism evidence="1 2">
    <name type="scientific">Rhizopus delemar</name>
    <dbReference type="NCBI Taxonomy" id="936053"/>
    <lineage>
        <taxon>Eukaryota</taxon>
        <taxon>Fungi</taxon>
        <taxon>Fungi incertae sedis</taxon>
        <taxon>Mucoromycota</taxon>
        <taxon>Mucoromycotina</taxon>
        <taxon>Mucoromycetes</taxon>
        <taxon>Mucorales</taxon>
        <taxon>Mucorineae</taxon>
        <taxon>Rhizopodaceae</taxon>
        <taxon>Rhizopus</taxon>
    </lineage>
</organism>
<name>A0A9P6XXX6_9FUNG</name>
<dbReference type="AlphaFoldDB" id="A0A9P6XXX6"/>
<evidence type="ECO:0000313" key="1">
    <source>
        <dbReference type="EMBL" id="KAG1534623.1"/>
    </source>
</evidence>
<gene>
    <name evidence="1" type="ORF">G6F50_015512</name>
</gene>
<sequence>MFSSLAEPQLMPVVAAGAGRIGGAADLCGAIDQAVEVEDQELAGQARIAVAGERLESDGVPRPPQVLRCMIADAERFSTWAWPMPKSSAE</sequence>
<proteinExistence type="predicted"/>
<accession>A0A9P6XXX6</accession>
<reference evidence="1 2" key="1">
    <citation type="journal article" date="2020" name="Microb. Genom.">
        <title>Genetic diversity of clinical and environmental Mucorales isolates obtained from an investigation of mucormycosis cases among solid organ transplant recipients.</title>
        <authorList>
            <person name="Nguyen M.H."/>
            <person name="Kaul D."/>
            <person name="Muto C."/>
            <person name="Cheng S.J."/>
            <person name="Richter R.A."/>
            <person name="Bruno V.M."/>
            <person name="Liu G."/>
            <person name="Beyhan S."/>
            <person name="Sundermann A.J."/>
            <person name="Mounaud S."/>
            <person name="Pasculle A.W."/>
            <person name="Nierman W.C."/>
            <person name="Driscoll E."/>
            <person name="Cumbie R."/>
            <person name="Clancy C.J."/>
            <person name="Dupont C.L."/>
        </authorList>
    </citation>
    <scope>NUCLEOTIDE SEQUENCE [LARGE SCALE GENOMIC DNA]</scope>
    <source>
        <strain evidence="1 2">GL24</strain>
    </source>
</reference>
<protein>
    <submittedName>
        <fullName evidence="1">Uncharacterized protein</fullName>
    </submittedName>
</protein>
<dbReference type="EMBL" id="JAANIU010008642">
    <property type="protein sequence ID" value="KAG1534623.1"/>
    <property type="molecule type" value="Genomic_DNA"/>
</dbReference>
<comment type="caution">
    <text evidence="1">The sequence shown here is derived from an EMBL/GenBank/DDBJ whole genome shotgun (WGS) entry which is preliminary data.</text>
</comment>